<comment type="caution">
    <text evidence="2">The sequence shown here is derived from an EMBL/GenBank/DDBJ whole genome shotgun (WGS) entry which is preliminary data.</text>
</comment>
<evidence type="ECO:0000313" key="3">
    <source>
        <dbReference type="Proteomes" id="UP000289152"/>
    </source>
</evidence>
<feature type="compositionally biased region" description="Low complexity" evidence="1">
    <location>
        <begin position="341"/>
        <end position="350"/>
    </location>
</feature>
<name>A0A4Q1BDQ8_TREME</name>
<dbReference type="InParanoid" id="A0A4Q1BDQ8"/>
<evidence type="ECO:0000313" key="2">
    <source>
        <dbReference type="EMBL" id="RXK36186.1"/>
    </source>
</evidence>
<feature type="compositionally biased region" description="Low complexity" evidence="1">
    <location>
        <begin position="43"/>
        <end position="58"/>
    </location>
</feature>
<organism evidence="2 3">
    <name type="scientific">Tremella mesenterica</name>
    <name type="common">Jelly fungus</name>
    <dbReference type="NCBI Taxonomy" id="5217"/>
    <lineage>
        <taxon>Eukaryota</taxon>
        <taxon>Fungi</taxon>
        <taxon>Dikarya</taxon>
        <taxon>Basidiomycota</taxon>
        <taxon>Agaricomycotina</taxon>
        <taxon>Tremellomycetes</taxon>
        <taxon>Tremellales</taxon>
        <taxon>Tremellaceae</taxon>
        <taxon>Tremella</taxon>
    </lineage>
</organism>
<feature type="region of interest" description="Disordered" evidence="1">
    <location>
        <begin position="323"/>
        <end position="350"/>
    </location>
</feature>
<keyword evidence="3" id="KW-1185">Reference proteome</keyword>
<protein>
    <submittedName>
        <fullName evidence="2">Uncharacterized protein</fullName>
    </submittedName>
</protein>
<feature type="region of interest" description="Disordered" evidence="1">
    <location>
        <begin position="1"/>
        <end position="60"/>
    </location>
</feature>
<dbReference type="EMBL" id="SDIL01000105">
    <property type="protein sequence ID" value="RXK36186.1"/>
    <property type="molecule type" value="Genomic_DNA"/>
</dbReference>
<feature type="region of interest" description="Disordered" evidence="1">
    <location>
        <begin position="272"/>
        <end position="294"/>
    </location>
</feature>
<feature type="compositionally biased region" description="Low complexity" evidence="1">
    <location>
        <begin position="282"/>
        <end position="292"/>
    </location>
</feature>
<dbReference type="AlphaFoldDB" id="A0A4Q1BDQ8"/>
<dbReference type="Proteomes" id="UP000289152">
    <property type="component" value="Unassembled WGS sequence"/>
</dbReference>
<gene>
    <name evidence="2" type="ORF">M231_06530</name>
</gene>
<sequence length="693" mass="77282">MSRRRRPPAIPNSPASSQPNSIPPAPSSPTTTDHSSENDPLRSSWVDVSVSTDTGSTSDMEEYMSDVDSSLLDYMSDRDSDARSVAATDSEVDRSLTPVEYGGNLADGSYVDAETTESMFSSQTTNVQLIYPTPEASFVASGTVTPGALVNEDYPHDDKWEFGPVEDIYLRGLAENMNETKGQTMKDVQEARRMEEKKGEVIITGSAKERRSKFRLLLLRGANKRWISVMAFAAASLALLRSFGPGLPSLFSEQIWNSLSSSTFSQTSHVWEHLHTSPPPTTTSSITSLDPTAKPAPPAQYFPDMRPLRYALSTFSYQPAQAHPGTVSLTSSDQMPKHRAQSQSQGSTSSCCSMAVAVRDSEVALTTTNEQPISRPRRHKKATYVNAHDQDVINSTSSMECHCPPAVWEDFFSNILNAAGLQHALSSFLTNDAVHWIYASALTAIRSDLENIQHIAEYLRDRVNTITSVAYTITQAGVERLHPHVMASWKYLRNEERLALSKAQQVRSSLSPYISDWFATFTSPSPPAEVVRNAKQGLESVRTVIDEKASVLQTSSTETLHKARRGLDVLLGKRWRRETTQLFENGDHVKKAEGKREKRSEECFKKKEGNGKKSVGYAEKKEVTKEKKEQEPRWYVQIPRDRPLPYQMRDRWREVTEMERVGKAEGHPVNGQKVSMARKALDMAYHGALQLVL</sequence>
<dbReference type="VEuPathDB" id="FungiDB:TREMEDRAFT_58800"/>
<proteinExistence type="predicted"/>
<accession>A0A4Q1BDQ8</accession>
<reference evidence="2 3" key="1">
    <citation type="submission" date="2016-06" db="EMBL/GenBank/DDBJ databases">
        <title>Evolution of pathogenesis and genome organization in the Tremellales.</title>
        <authorList>
            <person name="Cuomo C."/>
            <person name="Litvintseva A."/>
            <person name="Heitman J."/>
            <person name="Chen Y."/>
            <person name="Sun S."/>
            <person name="Springer D."/>
            <person name="Dromer F."/>
            <person name="Young S."/>
            <person name="Zeng Q."/>
            <person name="Chapman S."/>
            <person name="Gujja S."/>
            <person name="Saif S."/>
            <person name="Birren B."/>
        </authorList>
    </citation>
    <scope>NUCLEOTIDE SEQUENCE [LARGE SCALE GENOMIC DNA]</scope>
    <source>
        <strain evidence="2 3">ATCC 28783</strain>
    </source>
</reference>
<evidence type="ECO:0000256" key="1">
    <source>
        <dbReference type="SAM" id="MobiDB-lite"/>
    </source>
</evidence>